<gene>
    <name evidence="5" type="primary">iucA</name>
    <name evidence="5" type="ORF">SAMEA4384403_00111</name>
</gene>
<keyword evidence="5" id="KW-0436">Ligase</keyword>
<sequence>MEIDFKEFSREIHNHFQDIEDKDIKRLYEKAHQEVFNRINQLAKFEHIDKDLIFQDARMMREINDSIRNLTISYIQFEQDQHQFADVYQNIFEFVEGEHLTDVFFEQSVTEGHPFHPMTKTKLGFEVCDVINYSPEFRRTVKVIPVLCKSDLVQDVKLNNTDVLFNFTQKVAHYCENNDIELDDYKLLFIHDWQLNHFMMPNYINLINDQHILPLHELAVEANPLLSFRTLDAPELNSIIKTAVNVQATSAVRNVSPASIKNGLALSSAVEHIYRNNGYTNSYIQQDLAGGFFTADKENANKCSYMLRGRIPQEPGSHNIVCASLITKSFITDKPVVIECIETIMQKQSLNFEEATSLFLTQYTNILLESTYRLMLEEGISLEAHMQNSTMVIKDGLPIAIYVRDFGGVRLFESDINIDDSTGLHTNEFQDLLSVFSHAVLYNHLFQLIRVLESHHFNASTGYHIIREAILSYHKSYTPEIDILSEPTFKIKSLLKMRIYAEGYDYQYTEINNPLYTEAK</sequence>
<dbReference type="PANTHER" id="PTHR34384">
    <property type="entry name" value="L-2,3-DIAMINOPROPANOATE--CITRATE LIGASE"/>
    <property type="match status" value="1"/>
</dbReference>
<protein>
    <submittedName>
        <fullName evidence="5">Siderophore biosynthesis protein</fullName>
        <ecNumber evidence="5">6.3.2.-</ecNumber>
    </submittedName>
</protein>
<dbReference type="EMBL" id="LT906462">
    <property type="protein sequence ID" value="SNV54749.1"/>
    <property type="molecule type" value="Genomic_DNA"/>
</dbReference>
<dbReference type="Proteomes" id="UP000242084">
    <property type="component" value="Chromosome 1"/>
</dbReference>
<dbReference type="GO" id="GO:0019290">
    <property type="term" value="P:siderophore biosynthetic process"/>
    <property type="evidence" value="ECO:0007669"/>
    <property type="project" value="InterPro"/>
</dbReference>
<keyword evidence="6" id="KW-1185">Reference proteome</keyword>
<evidence type="ECO:0000256" key="2">
    <source>
        <dbReference type="ARBA" id="ARBA00007832"/>
    </source>
</evidence>
<dbReference type="InterPro" id="IPR037455">
    <property type="entry name" value="LucA/IucC-like"/>
</dbReference>
<reference evidence="5 6" key="1">
    <citation type="submission" date="2017-06" db="EMBL/GenBank/DDBJ databases">
        <authorList>
            <consortium name="Pathogen Informatics"/>
        </authorList>
    </citation>
    <scope>NUCLEOTIDE SEQUENCE [LARGE SCALE GENOMIC DNA]</scope>
    <source>
        <strain evidence="5 6">NCTC13839</strain>
    </source>
</reference>
<dbReference type="PANTHER" id="PTHR34384:SF6">
    <property type="entry name" value="STAPHYLOFERRIN B SYNTHASE"/>
    <property type="match status" value="1"/>
</dbReference>
<feature type="domain" description="Aerobactin siderophore biosynthesis IucA/IucC-like C-terminal" evidence="4">
    <location>
        <begin position="357"/>
        <end position="504"/>
    </location>
</feature>
<dbReference type="EC" id="6.3.2.-" evidence="5"/>
<proteinExistence type="inferred from homology"/>
<evidence type="ECO:0000313" key="5">
    <source>
        <dbReference type="EMBL" id="SNV54749.1"/>
    </source>
</evidence>
<comment type="pathway">
    <text evidence="1">Siderophore biosynthesis.</text>
</comment>
<dbReference type="Gene3D" id="6.10.250.3370">
    <property type="match status" value="1"/>
</dbReference>
<dbReference type="RefSeq" id="WP_095085306.1">
    <property type="nucleotide sequence ID" value="NZ_BMDM01000011.1"/>
</dbReference>
<dbReference type="KEGG" id="sste:SAMEA4384403_0111"/>
<evidence type="ECO:0000259" key="3">
    <source>
        <dbReference type="Pfam" id="PF04183"/>
    </source>
</evidence>
<accession>A0A239Y6F1</accession>
<dbReference type="AlphaFoldDB" id="A0A239Y6F1"/>
<evidence type="ECO:0000259" key="4">
    <source>
        <dbReference type="Pfam" id="PF06276"/>
    </source>
</evidence>
<evidence type="ECO:0000313" key="6">
    <source>
        <dbReference type="Proteomes" id="UP000242084"/>
    </source>
</evidence>
<dbReference type="InterPro" id="IPR022770">
    <property type="entry name" value="IucA/IucC-like_C"/>
</dbReference>
<dbReference type="Gene3D" id="1.10.510.40">
    <property type="match status" value="1"/>
</dbReference>
<dbReference type="GO" id="GO:0016881">
    <property type="term" value="F:acid-amino acid ligase activity"/>
    <property type="evidence" value="ECO:0007669"/>
    <property type="project" value="UniProtKB-ARBA"/>
</dbReference>
<name>A0A239Y6F1_9STAP</name>
<feature type="domain" description="Aerobactin siderophore biosynthesis IucA/IucC N-terminal" evidence="3">
    <location>
        <begin position="103"/>
        <end position="326"/>
    </location>
</feature>
<dbReference type="Pfam" id="PF06276">
    <property type="entry name" value="FhuF"/>
    <property type="match status" value="1"/>
</dbReference>
<organism evidence="5 6">
    <name type="scientific">Mammaliicoccus stepanovicii</name>
    <dbReference type="NCBI Taxonomy" id="643214"/>
    <lineage>
        <taxon>Bacteria</taxon>
        <taxon>Bacillati</taxon>
        <taxon>Bacillota</taxon>
        <taxon>Bacilli</taxon>
        <taxon>Bacillales</taxon>
        <taxon>Staphylococcaceae</taxon>
        <taxon>Mammaliicoccus</taxon>
    </lineage>
</organism>
<dbReference type="InterPro" id="IPR007310">
    <property type="entry name" value="Aerobactin_biosyn_IucA/IucC_N"/>
</dbReference>
<dbReference type="Pfam" id="PF04183">
    <property type="entry name" value="IucA_IucC"/>
    <property type="match status" value="1"/>
</dbReference>
<evidence type="ECO:0000256" key="1">
    <source>
        <dbReference type="ARBA" id="ARBA00004924"/>
    </source>
</evidence>
<comment type="similarity">
    <text evidence="2">Belongs to the IucA/IucC family.</text>
</comment>
<dbReference type="OrthoDB" id="495728at2"/>